<dbReference type="Gramene" id="AET2Gv20152800.5">
    <property type="protein sequence ID" value="AET2Gv20152800.5"/>
    <property type="gene ID" value="AET2Gv20152800"/>
</dbReference>
<evidence type="ECO:0000313" key="2">
    <source>
        <dbReference type="Proteomes" id="UP000015105"/>
    </source>
</evidence>
<reference evidence="1" key="4">
    <citation type="submission" date="2019-03" db="UniProtKB">
        <authorList>
            <consortium name="EnsemblPlants"/>
        </authorList>
    </citation>
    <scope>IDENTIFICATION</scope>
</reference>
<proteinExistence type="predicted"/>
<accession>A0A453AIY0</accession>
<sequence length="62" mass="7144">SALLWHPSRWDSFPVSEPDASQQDSVKFVQRLAAEDYNKSRGMPNRDCSEIMVWRGDQFVAT</sequence>
<dbReference type="AlphaFoldDB" id="A0A453AIY0"/>
<reference evidence="1" key="3">
    <citation type="journal article" date="2017" name="Nature">
        <title>Genome sequence of the progenitor of the wheat D genome Aegilops tauschii.</title>
        <authorList>
            <person name="Luo M.C."/>
            <person name="Gu Y.Q."/>
            <person name="Puiu D."/>
            <person name="Wang H."/>
            <person name="Twardziok S.O."/>
            <person name="Deal K.R."/>
            <person name="Huo N."/>
            <person name="Zhu T."/>
            <person name="Wang L."/>
            <person name="Wang Y."/>
            <person name="McGuire P.E."/>
            <person name="Liu S."/>
            <person name="Long H."/>
            <person name="Ramasamy R.K."/>
            <person name="Rodriguez J.C."/>
            <person name="Van S.L."/>
            <person name="Yuan L."/>
            <person name="Wang Z."/>
            <person name="Xia Z."/>
            <person name="Xiao L."/>
            <person name="Anderson O.D."/>
            <person name="Ouyang S."/>
            <person name="Liang Y."/>
            <person name="Zimin A.V."/>
            <person name="Pertea G."/>
            <person name="Qi P."/>
            <person name="Bennetzen J.L."/>
            <person name="Dai X."/>
            <person name="Dawson M.W."/>
            <person name="Muller H.G."/>
            <person name="Kugler K."/>
            <person name="Rivarola-Duarte L."/>
            <person name="Spannagl M."/>
            <person name="Mayer K.F.X."/>
            <person name="Lu F.H."/>
            <person name="Bevan M.W."/>
            <person name="Leroy P."/>
            <person name="Li P."/>
            <person name="You F.M."/>
            <person name="Sun Q."/>
            <person name="Liu Z."/>
            <person name="Lyons E."/>
            <person name="Wicker T."/>
            <person name="Salzberg S.L."/>
            <person name="Devos K.M."/>
            <person name="Dvorak J."/>
        </authorList>
    </citation>
    <scope>NUCLEOTIDE SEQUENCE [LARGE SCALE GENOMIC DNA]</scope>
    <source>
        <strain evidence="1">cv. AL8/78</strain>
    </source>
</reference>
<reference evidence="1" key="5">
    <citation type="journal article" date="2021" name="G3 (Bethesda)">
        <title>Aegilops tauschii genome assembly Aet v5.0 features greater sequence contiguity and improved annotation.</title>
        <authorList>
            <person name="Wang L."/>
            <person name="Zhu T."/>
            <person name="Rodriguez J.C."/>
            <person name="Deal K.R."/>
            <person name="Dubcovsky J."/>
            <person name="McGuire P.E."/>
            <person name="Lux T."/>
            <person name="Spannagl M."/>
            <person name="Mayer K.F.X."/>
            <person name="Baldrich P."/>
            <person name="Meyers B.C."/>
            <person name="Huo N."/>
            <person name="Gu Y.Q."/>
            <person name="Zhou H."/>
            <person name="Devos K.M."/>
            <person name="Bennetzen J.L."/>
            <person name="Unver T."/>
            <person name="Budak H."/>
            <person name="Gulick P.J."/>
            <person name="Galiba G."/>
            <person name="Kalapos B."/>
            <person name="Nelson D.R."/>
            <person name="Li P."/>
            <person name="You F.M."/>
            <person name="Luo M.C."/>
            <person name="Dvorak J."/>
        </authorList>
    </citation>
    <scope>NUCLEOTIDE SEQUENCE [LARGE SCALE GENOMIC DNA]</scope>
    <source>
        <strain evidence="1">cv. AL8/78</strain>
    </source>
</reference>
<dbReference type="Proteomes" id="UP000015105">
    <property type="component" value="Chromosome 2D"/>
</dbReference>
<reference evidence="2" key="1">
    <citation type="journal article" date="2014" name="Science">
        <title>Ancient hybridizations among the ancestral genomes of bread wheat.</title>
        <authorList>
            <consortium name="International Wheat Genome Sequencing Consortium,"/>
            <person name="Marcussen T."/>
            <person name="Sandve S.R."/>
            <person name="Heier L."/>
            <person name="Spannagl M."/>
            <person name="Pfeifer M."/>
            <person name="Jakobsen K.S."/>
            <person name="Wulff B.B."/>
            <person name="Steuernagel B."/>
            <person name="Mayer K.F."/>
            <person name="Olsen O.A."/>
        </authorList>
    </citation>
    <scope>NUCLEOTIDE SEQUENCE [LARGE SCALE GENOMIC DNA]</scope>
    <source>
        <strain evidence="2">cv. AL8/78</strain>
    </source>
</reference>
<reference evidence="2" key="2">
    <citation type="journal article" date="2017" name="Nat. Plants">
        <title>The Aegilops tauschii genome reveals multiple impacts of transposons.</title>
        <authorList>
            <person name="Zhao G."/>
            <person name="Zou C."/>
            <person name="Li K."/>
            <person name="Wang K."/>
            <person name="Li T."/>
            <person name="Gao L."/>
            <person name="Zhang X."/>
            <person name="Wang H."/>
            <person name="Yang Z."/>
            <person name="Liu X."/>
            <person name="Jiang W."/>
            <person name="Mao L."/>
            <person name="Kong X."/>
            <person name="Jiao Y."/>
            <person name="Jia J."/>
        </authorList>
    </citation>
    <scope>NUCLEOTIDE SEQUENCE [LARGE SCALE GENOMIC DNA]</scope>
    <source>
        <strain evidence="2">cv. AL8/78</strain>
    </source>
</reference>
<keyword evidence="2" id="KW-1185">Reference proteome</keyword>
<evidence type="ECO:0000313" key="1">
    <source>
        <dbReference type="EnsemblPlants" id="AET2Gv20152800.5"/>
    </source>
</evidence>
<organism evidence="1 2">
    <name type="scientific">Aegilops tauschii subsp. strangulata</name>
    <name type="common">Goatgrass</name>
    <dbReference type="NCBI Taxonomy" id="200361"/>
    <lineage>
        <taxon>Eukaryota</taxon>
        <taxon>Viridiplantae</taxon>
        <taxon>Streptophyta</taxon>
        <taxon>Embryophyta</taxon>
        <taxon>Tracheophyta</taxon>
        <taxon>Spermatophyta</taxon>
        <taxon>Magnoliopsida</taxon>
        <taxon>Liliopsida</taxon>
        <taxon>Poales</taxon>
        <taxon>Poaceae</taxon>
        <taxon>BOP clade</taxon>
        <taxon>Pooideae</taxon>
        <taxon>Triticodae</taxon>
        <taxon>Triticeae</taxon>
        <taxon>Triticinae</taxon>
        <taxon>Aegilops</taxon>
    </lineage>
</organism>
<protein>
    <submittedName>
        <fullName evidence="1">Uncharacterized protein</fullName>
    </submittedName>
</protein>
<dbReference type="EnsemblPlants" id="AET2Gv20152800.5">
    <property type="protein sequence ID" value="AET2Gv20152800.5"/>
    <property type="gene ID" value="AET2Gv20152800"/>
</dbReference>
<name>A0A453AIY0_AEGTS</name>